<feature type="region of interest" description="Disordered" evidence="1">
    <location>
        <begin position="22"/>
        <end position="59"/>
    </location>
</feature>
<dbReference type="EMBL" id="CCYD01003090">
    <property type="protein sequence ID" value="CEG49562.1"/>
    <property type="molecule type" value="Genomic_DNA"/>
</dbReference>
<dbReference type="GeneID" id="36402375"/>
<name>A0A0P1B679_PLAHL</name>
<evidence type="ECO:0000313" key="2">
    <source>
        <dbReference type="EMBL" id="CEG49562.1"/>
    </source>
</evidence>
<protein>
    <submittedName>
        <fullName evidence="2">Uncharacterized protein</fullName>
    </submittedName>
</protein>
<dbReference type="OrthoDB" id="168385at2759"/>
<feature type="region of interest" description="Disordered" evidence="1">
    <location>
        <begin position="1034"/>
        <end position="1054"/>
    </location>
</feature>
<dbReference type="AlphaFoldDB" id="A0A0P1B679"/>
<feature type="compositionally biased region" description="Polar residues" evidence="1">
    <location>
        <begin position="742"/>
        <end position="767"/>
    </location>
</feature>
<feature type="compositionally biased region" description="Polar residues" evidence="1">
    <location>
        <begin position="986"/>
        <end position="1014"/>
    </location>
</feature>
<sequence length="1054" mass="119291">MAKASSDVSIVRKGLPWLKRLQGSLEDDDSSDSSPQPTPKRVGKKQKKTEGNGARCFHKETRLDDNESDNALLEQSCIENKSGIEKVMKPRGKWFAEKSQSRQDLRKLKASEVATQREQLAPNRCVLSLSTGEQMTQNSKDNERSPVRAVQAARRVFSGKEAGDEDQTEPRRPPRFRLEGAKNHLFQAVKTRLRTDEVKQTDLSALLVKEISVLGNDNAADRRKVKSRTILSSRQATNEVDHKSETVTSTVNDADKACSTSAANKGTSSRHVKPTDVTKEGFAAMGEEFSEPEVIIANLKYNSAGCGKSEITPQHKSEDANEIKTDELFIAPYKIDEHQIETEASVEPEVVAEQEKASVKEEKLKRSPIIKASLVTMGSQKKSVTDALLDDSMPIPKKEGDLGVPSSTASFVIPKRRIGKADTSVLVERSDKPMTLTTDDGKRLMEPFVVVADLSLASYKSNLDAKIEKYKYSHQRRTKNSVPVKKTAFSTQDRALMRLSRKRNSILIASAELAAQECDVTGTKLGLLTQMMGYEVFDVDGSTLPDLIPRICCATNREMTSEQKSYSSSFFGVSRMAPKAASSCEFANCGTRKTNCYEELCFERLEDREFYQRKMYGSVFVPQNLRGWMTLIVRNAHFERKSTGIRFNQERDRESFAAALSKRYTLNKSVPRCDITRDNWQKLMKDKLGTVFLHYYNREDAEQASRVFFDDLGQPLQIRWGLKAGARIQVSSSPFSERKSQRTPPRSTSSEHNTIESSPLSLQNGTTRDYLPRPQSLISSARSDHHYSQHIHCQQLVSSDRDLRRFGSSSGEPKPSRGSLERSCQSRTTNRQHHKQNFETFAHRKRGESVSRNRHIPVTSFCTMTDRGNDNTAVAAFCDTNSPAQKRLRFSPHRSSNAGQARRKFEGGEEGECEDKAFYRVKGNVKYESTDRVLSLDERDYNCDIQRARSPSRRWMKVPHSGRLRDGQDYYSDNVRHSKRSTLAQHFDGQQQYSRDSSNATFRSRSRPRTSLSGYNGDYEDRYFGDSRKNFRRADSATHHRDRRLNEDVNSRAI</sequence>
<accession>A0A0P1B679</accession>
<evidence type="ECO:0000313" key="3">
    <source>
        <dbReference type="Proteomes" id="UP000054928"/>
    </source>
</evidence>
<dbReference type="RefSeq" id="XP_024585931.1">
    <property type="nucleotide sequence ID" value="XM_024720764.1"/>
</dbReference>
<proteinExistence type="predicted"/>
<feature type="region of interest" description="Disordered" evidence="1">
    <location>
        <begin position="156"/>
        <end position="175"/>
    </location>
</feature>
<feature type="region of interest" description="Disordered" evidence="1">
    <location>
        <begin position="731"/>
        <end position="773"/>
    </location>
</feature>
<organism evidence="2 3">
    <name type="scientific">Plasmopara halstedii</name>
    <name type="common">Downy mildew of sunflower</name>
    <dbReference type="NCBI Taxonomy" id="4781"/>
    <lineage>
        <taxon>Eukaryota</taxon>
        <taxon>Sar</taxon>
        <taxon>Stramenopiles</taxon>
        <taxon>Oomycota</taxon>
        <taxon>Peronosporomycetes</taxon>
        <taxon>Peronosporales</taxon>
        <taxon>Peronosporaceae</taxon>
        <taxon>Plasmopara</taxon>
    </lineage>
</organism>
<dbReference type="STRING" id="4781.A0A0P1B679"/>
<dbReference type="Proteomes" id="UP000054928">
    <property type="component" value="Unassembled WGS sequence"/>
</dbReference>
<feature type="region of interest" description="Disordered" evidence="1">
    <location>
        <begin position="798"/>
        <end position="850"/>
    </location>
</feature>
<reference evidence="3" key="1">
    <citation type="submission" date="2014-09" db="EMBL/GenBank/DDBJ databases">
        <authorList>
            <person name="Sharma Rahul"/>
            <person name="Thines Marco"/>
        </authorList>
    </citation>
    <scope>NUCLEOTIDE SEQUENCE [LARGE SCALE GENOMIC DNA]</scope>
</reference>
<keyword evidence="3" id="KW-1185">Reference proteome</keyword>
<feature type="region of interest" description="Disordered" evidence="1">
    <location>
        <begin position="986"/>
        <end position="1017"/>
    </location>
</feature>
<evidence type="ECO:0000256" key="1">
    <source>
        <dbReference type="SAM" id="MobiDB-lite"/>
    </source>
</evidence>